<proteinExistence type="predicted"/>
<protein>
    <submittedName>
        <fullName evidence="1">Uncharacterized protein</fullName>
    </submittedName>
</protein>
<dbReference type="Proteomes" id="UP001177021">
    <property type="component" value="Unassembled WGS sequence"/>
</dbReference>
<keyword evidence="2" id="KW-1185">Reference proteome</keyword>
<reference evidence="1" key="1">
    <citation type="submission" date="2023-10" db="EMBL/GenBank/DDBJ databases">
        <authorList>
            <person name="Rodriguez Cubillos JULIANA M."/>
            <person name="De Vega J."/>
        </authorList>
    </citation>
    <scope>NUCLEOTIDE SEQUENCE</scope>
</reference>
<accession>A0ACB0J170</accession>
<name>A0ACB0J170_TRIPR</name>
<gene>
    <name evidence="1" type="ORF">MILVUS5_LOCUS8426</name>
</gene>
<evidence type="ECO:0000313" key="1">
    <source>
        <dbReference type="EMBL" id="CAJ2638182.1"/>
    </source>
</evidence>
<comment type="caution">
    <text evidence="1">The sequence shown here is derived from an EMBL/GenBank/DDBJ whole genome shotgun (WGS) entry which is preliminary data.</text>
</comment>
<dbReference type="EMBL" id="CASHSV030000013">
    <property type="protein sequence ID" value="CAJ2638182.1"/>
    <property type="molecule type" value="Genomic_DNA"/>
</dbReference>
<organism evidence="1 2">
    <name type="scientific">Trifolium pratense</name>
    <name type="common">Red clover</name>
    <dbReference type="NCBI Taxonomy" id="57577"/>
    <lineage>
        <taxon>Eukaryota</taxon>
        <taxon>Viridiplantae</taxon>
        <taxon>Streptophyta</taxon>
        <taxon>Embryophyta</taxon>
        <taxon>Tracheophyta</taxon>
        <taxon>Spermatophyta</taxon>
        <taxon>Magnoliopsida</taxon>
        <taxon>eudicotyledons</taxon>
        <taxon>Gunneridae</taxon>
        <taxon>Pentapetalae</taxon>
        <taxon>rosids</taxon>
        <taxon>fabids</taxon>
        <taxon>Fabales</taxon>
        <taxon>Fabaceae</taxon>
        <taxon>Papilionoideae</taxon>
        <taxon>50 kb inversion clade</taxon>
        <taxon>NPAAA clade</taxon>
        <taxon>Hologalegina</taxon>
        <taxon>IRL clade</taxon>
        <taxon>Trifolieae</taxon>
        <taxon>Trifolium</taxon>
    </lineage>
</organism>
<sequence length="898" mass="103637">MDSLVSCSRCVFPIYFRWEVNVTTSIARGRNVLNFPRDYSRNCLLRSDNTIYMLEMSSGRVYKSAILTSSKNDEDRFIYSGWKRFVKENRLSYKDRVIFYARNGDNRLEVQIIRRPISFEYSDIGDMDIVCPKCGALICSIGPQHPIEPQLVEEILGVLDNHNKLVQGFRMVRDYIQSGQSVPVSLRLFRNRQHDPRTYNMPQLDEVAALVVGDIGDGEEGRDIVVRERDGHLRRLHETHAKYIPLQYPLLFPFGEDQYQENIPINSLTTTSTKKKLVRVSLRAFIAFRMMERVIEDSILIRSRRLFQQFVVDLYSMIESQRLSFVRKNQSKIRSDFLAGIEEAVSRGDVVASSIGSRVVLPSSFTGGRRYMFNNCQDAMSICKKFGYPDLFLTFTCNPKWPEIQRHLHKSGNYAVYRPDISCRVFQIKLNQMMSDFKKGRFFGRVVASMYTIEFQKRGLPHAHILLWLDSRDKLQSSDSIDSVICAELPDKNLFPKLYSAVCNFMIHGPCGLSYTASPCMRNNNCSKFYPKKFVTRTKFDSNGYPVYRRRDLGHTVTKRDIVLDNRSVVPYNPKLLMKYQAHVNIEFCNKSNCIKYLFKYINKGVDRVMANLQSRDGECVDEIQQYYDCRFLSPSESVWRIFGFKIHVRDPAVIRLTFHEEGKQSVIFKDSSNLSSVLRYNMNKETMFLAWMTANKRYSEGRHLTYSQFPSMFTYDSDGRFWKLRQRGSSVGRLSFIPHSSRDLFYLRLLLNVQVGCTSYEDLRTVNGHVYDSYRGACAALRLLEDDGEFIAAINEVAVLGSGVSLRQMFANLLMSNTMSDPLHVWEQLSDVLMDGILFQRRRVLNDPGFNNTNRLVQDVSTSDETSDSGEVSLGNTTTTLMGNNKVTESTTLKDDT</sequence>
<evidence type="ECO:0000313" key="2">
    <source>
        <dbReference type="Proteomes" id="UP001177021"/>
    </source>
</evidence>